<name>A0A1S3JZ29_LINAN</name>
<keyword evidence="9" id="KW-0804">Transcription</keyword>
<feature type="domain" description="C2H2-type" evidence="14">
    <location>
        <begin position="637"/>
        <end position="664"/>
    </location>
</feature>
<keyword evidence="7" id="KW-0805">Transcription regulation</keyword>
<feature type="domain" description="C2H2-type" evidence="14">
    <location>
        <begin position="664"/>
        <end position="692"/>
    </location>
</feature>
<keyword evidence="10" id="KW-0539">Nucleus</keyword>
<feature type="region of interest" description="Disordered" evidence="12">
    <location>
        <begin position="528"/>
        <end position="604"/>
    </location>
</feature>
<feature type="region of interest" description="Disordered" evidence="12">
    <location>
        <begin position="1"/>
        <end position="21"/>
    </location>
</feature>
<dbReference type="InterPro" id="IPR013087">
    <property type="entry name" value="Znf_C2H2_type"/>
</dbReference>
<feature type="domain" description="C2H2-type" evidence="14">
    <location>
        <begin position="723"/>
        <end position="750"/>
    </location>
</feature>
<dbReference type="PROSITE" id="PS00028">
    <property type="entry name" value="ZINC_FINGER_C2H2_1"/>
    <property type="match status" value="6"/>
</dbReference>
<feature type="domain" description="C2H2-type" evidence="14">
    <location>
        <begin position="751"/>
        <end position="778"/>
    </location>
</feature>
<dbReference type="FunFam" id="3.30.160.60:FF:000446">
    <property type="entry name" value="Zinc finger protein"/>
    <property type="match status" value="1"/>
</dbReference>
<evidence type="ECO:0000259" key="14">
    <source>
        <dbReference type="PROSITE" id="PS50157"/>
    </source>
</evidence>
<feature type="domain" description="C2H2-type" evidence="14">
    <location>
        <begin position="607"/>
        <end position="634"/>
    </location>
</feature>
<evidence type="ECO:0000256" key="6">
    <source>
        <dbReference type="ARBA" id="ARBA00022833"/>
    </source>
</evidence>
<dbReference type="FunFam" id="3.30.160.60:FF:000508">
    <property type="entry name" value="Myeloid zinc finger 1"/>
    <property type="match status" value="1"/>
</dbReference>
<evidence type="ECO:0000256" key="7">
    <source>
        <dbReference type="ARBA" id="ARBA00023015"/>
    </source>
</evidence>
<reference evidence="16" key="1">
    <citation type="submission" date="2025-08" db="UniProtKB">
        <authorList>
            <consortium name="RefSeq"/>
        </authorList>
    </citation>
    <scope>IDENTIFICATION</scope>
    <source>
        <tissue evidence="16">Gonads</tissue>
    </source>
</reference>
<dbReference type="SMART" id="SM00225">
    <property type="entry name" value="BTB"/>
    <property type="match status" value="1"/>
</dbReference>
<dbReference type="CDD" id="cd18186">
    <property type="entry name" value="BTB_POZ_ZBTB_KLHL-like"/>
    <property type="match status" value="1"/>
</dbReference>
<dbReference type="GO" id="GO:0008270">
    <property type="term" value="F:zinc ion binding"/>
    <property type="evidence" value="ECO:0007669"/>
    <property type="project" value="UniProtKB-KW"/>
</dbReference>
<evidence type="ECO:0000256" key="5">
    <source>
        <dbReference type="ARBA" id="ARBA00022771"/>
    </source>
</evidence>
<dbReference type="RefSeq" id="XP_013415648.1">
    <property type="nucleotide sequence ID" value="XM_013560194.1"/>
</dbReference>
<keyword evidence="3" id="KW-0479">Metal-binding</keyword>
<comment type="subcellular location">
    <subcellularLocation>
        <location evidence="1">Nucleus</location>
    </subcellularLocation>
</comment>
<feature type="region of interest" description="Disordered" evidence="12">
    <location>
        <begin position="418"/>
        <end position="449"/>
    </location>
</feature>
<dbReference type="PROSITE" id="PS50157">
    <property type="entry name" value="ZINC_FINGER_C2H2_2"/>
    <property type="match status" value="8"/>
</dbReference>
<evidence type="ECO:0000256" key="4">
    <source>
        <dbReference type="ARBA" id="ARBA00022737"/>
    </source>
</evidence>
<evidence type="ECO:0000256" key="9">
    <source>
        <dbReference type="ARBA" id="ARBA00023163"/>
    </source>
</evidence>
<evidence type="ECO:0000313" key="16">
    <source>
        <dbReference type="RefSeq" id="XP_013415648.1"/>
    </source>
</evidence>
<evidence type="ECO:0000259" key="13">
    <source>
        <dbReference type="PROSITE" id="PS50097"/>
    </source>
</evidence>
<evidence type="ECO:0000256" key="10">
    <source>
        <dbReference type="ARBA" id="ARBA00023242"/>
    </source>
</evidence>
<dbReference type="Pfam" id="PF00096">
    <property type="entry name" value="zf-C2H2"/>
    <property type="match status" value="6"/>
</dbReference>
<dbReference type="GO" id="GO:0005634">
    <property type="term" value="C:nucleus"/>
    <property type="evidence" value="ECO:0007669"/>
    <property type="project" value="UniProtKB-SubCell"/>
</dbReference>
<gene>
    <name evidence="16" type="primary">LOC106177430</name>
</gene>
<dbReference type="AlphaFoldDB" id="A0A1S3JZ29"/>
<feature type="domain" description="C2H2-type" evidence="14">
    <location>
        <begin position="779"/>
        <end position="806"/>
    </location>
</feature>
<feature type="domain" description="C2H2-type" evidence="14">
    <location>
        <begin position="693"/>
        <end position="722"/>
    </location>
</feature>
<keyword evidence="4" id="KW-0677">Repeat</keyword>
<dbReference type="SUPFAM" id="SSF54695">
    <property type="entry name" value="POZ domain"/>
    <property type="match status" value="1"/>
</dbReference>
<keyword evidence="15" id="KW-1185">Reference proteome</keyword>
<feature type="domain" description="C2H2-type" evidence="14">
    <location>
        <begin position="807"/>
        <end position="832"/>
    </location>
</feature>
<dbReference type="PANTHER" id="PTHR24394">
    <property type="entry name" value="ZINC FINGER PROTEIN"/>
    <property type="match status" value="1"/>
</dbReference>
<dbReference type="GeneID" id="106177430"/>
<proteinExistence type="inferred from homology"/>
<evidence type="ECO:0000256" key="12">
    <source>
        <dbReference type="SAM" id="MobiDB-lite"/>
    </source>
</evidence>
<evidence type="ECO:0000256" key="11">
    <source>
        <dbReference type="PROSITE-ProRule" id="PRU00042"/>
    </source>
</evidence>
<dbReference type="Pfam" id="PF00651">
    <property type="entry name" value="BTB"/>
    <property type="match status" value="1"/>
</dbReference>
<comment type="similarity">
    <text evidence="2">Belongs to the krueppel C2H2-type zinc-finger protein family.</text>
</comment>
<evidence type="ECO:0000256" key="1">
    <source>
        <dbReference type="ARBA" id="ARBA00004123"/>
    </source>
</evidence>
<evidence type="ECO:0000256" key="2">
    <source>
        <dbReference type="ARBA" id="ARBA00006991"/>
    </source>
</evidence>
<feature type="region of interest" description="Disordered" evidence="12">
    <location>
        <begin position="466"/>
        <end position="503"/>
    </location>
</feature>
<accession>A0A1S3JZ29</accession>
<keyword evidence="8" id="KW-0238">DNA-binding</keyword>
<feature type="compositionally biased region" description="Basic and acidic residues" evidence="12">
    <location>
        <begin position="583"/>
        <end position="592"/>
    </location>
</feature>
<dbReference type="InterPro" id="IPR011333">
    <property type="entry name" value="SKP1/BTB/POZ_sf"/>
</dbReference>
<protein>
    <submittedName>
        <fullName evidence="16">Zinc finger protein 184</fullName>
    </submittedName>
</protein>
<dbReference type="InterPro" id="IPR000210">
    <property type="entry name" value="BTB/POZ_dom"/>
</dbReference>
<dbReference type="PANTHER" id="PTHR24394:SF47">
    <property type="entry name" value="ZINC FINGER AND BTB DOMAIN CONTAINING 20"/>
    <property type="match status" value="1"/>
</dbReference>
<dbReference type="Proteomes" id="UP000085678">
    <property type="component" value="Unplaced"/>
</dbReference>
<dbReference type="InterPro" id="IPR036236">
    <property type="entry name" value="Znf_C2H2_sf"/>
</dbReference>
<dbReference type="SUPFAM" id="SSF57667">
    <property type="entry name" value="beta-beta-alpha zinc fingers"/>
    <property type="match status" value="4"/>
</dbReference>
<sequence>MADKAGPAHSLGPPPPPPSIPANVGLPPYVQSFTHHGQTLLEQLQRQLQYGAFCDVIVRVEDYDFRLHKCILAAFSQKLQSMLYGMRQECSNVLTLRDVTFNAFRTIIDYVYTGKLKVEPAYAYDVLTAAQYLDMANVEKACVEHLRSLTDRGMAGNPAWNLPPAGFSGYSGRPAGMFAPSAAFPPVTMVTGNSHVAMVNPSQGPSVDTNLIEDYLKVIESFQNNQSEMMNTLGDGTPTAAMATGYNQGHGPGQGQGSRPPAGSRAVASKVQPFSSALDAYTYNLLTTALQKMSEQKAVDQHAAVLGGAASGIETAGGLRMIPSTARQPPPGIIQDRTLASQTEFHPNPEVRDKETSRLIEAIRAENMVPKPVSSQEIHQQQLVEQPSEPREICQLQEEVCQADGQVRQRTLVFDRETATRGPEILSSDDDQEDGFHGNTQQFHASPETDQAAAVTHAIPEPVVEIDQSAPNSHIVSKQPERKDQSTSTSYADHEPQSGMDQSNVISHEVVMSVDQVDQSTAKSNVVIESVAGGDSQGKRKKSKPHKIKIQANNSAEKEQALQKDSTPRTGKDKTSPTGAVGERQRKNDVKGPPKKRKKRKETASTIRCDLCNRTFSRPGLYRRHVRAHERQGGEIYTCHVCHQKYPRPGELTRHLRTHTGELYHCNTCDKNYESQKEFKMHMKQAHDEPKAFQCVFPGCSFKSDKPSNVERHAVIHADLKPYECERCGRTFSQPNGLRSHMQSCFETRSYMCDMCGVSFNHLGSMKSHRRMHTGEKPFICQDCGAGFSDHRNFKRHRRIHDNVFPYGCDICNKKFRHSNSLKSHIKTHNAS</sequence>
<dbReference type="Gene3D" id="3.30.160.60">
    <property type="entry name" value="Classic Zinc Finger"/>
    <property type="match status" value="6"/>
</dbReference>
<feature type="compositionally biased region" description="Basic and acidic residues" evidence="12">
    <location>
        <begin position="556"/>
        <end position="575"/>
    </location>
</feature>
<dbReference type="OrthoDB" id="2311693at2759"/>
<evidence type="ECO:0000313" key="15">
    <source>
        <dbReference type="Proteomes" id="UP000085678"/>
    </source>
</evidence>
<dbReference type="GO" id="GO:0003677">
    <property type="term" value="F:DNA binding"/>
    <property type="evidence" value="ECO:0007669"/>
    <property type="project" value="UniProtKB-KW"/>
</dbReference>
<feature type="domain" description="BTB" evidence="13">
    <location>
        <begin position="54"/>
        <end position="120"/>
    </location>
</feature>
<feature type="compositionally biased region" description="Basic residues" evidence="12">
    <location>
        <begin position="539"/>
        <end position="549"/>
    </location>
</feature>
<keyword evidence="5 11" id="KW-0863">Zinc-finger</keyword>
<dbReference type="Pfam" id="PF13912">
    <property type="entry name" value="zf-C2H2_6"/>
    <property type="match status" value="1"/>
</dbReference>
<dbReference type="KEGG" id="lak:106177430"/>
<dbReference type="InParanoid" id="A0A1S3JZ29"/>
<organism evidence="15 16">
    <name type="scientific">Lingula anatina</name>
    <name type="common">Brachiopod</name>
    <name type="synonym">Lingula unguis</name>
    <dbReference type="NCBI Taxonomy" id="7574"/>
    <lineage>
        <taxon>Eukaryota</taxon>
        <taxon>Metazoa</taxon>
        <taxon>Spiralia</taxon>
        <taxon>Lophotrochozoa</taxon>
        <taxon>Brachiopoda</taxon>
        <taxon>Linguliformea</taxon>
        <taxon>Lingulata</taxon>
        <taxon>Lingulida</taxon>
        <taxon>Linguloidea</taxon>
        <taxon>Lingulidae</taxon>
        <taxon>Lingula</taxon>
    </lineage>
</organism>
<dbReference type="FunFam" id="3.30.160.60:FF:000325">
    <property type="entry name" value="ZFP90 zinc finger protein"/>
    <property type="match status" value="1"/>
</dbReference>
<evidence type="ECO:0000256" key="8">
    <source>
        <dbReference type="ARBA" id="ARBA00023125"/>
    </source>
</evidence>
<dbReference type="PROSITE" id="PS50097">
    <property type="entry name" value="BTB"/>
    <property type="match status" value="1"/>
</dbReference>
<dbReference type="GO" id="GO:0000981">
    <property type="term" value="F:DNA-binding transcription factor activity, RNA polymerase II-specific"/>
    <property type="evidence" value="ECO:0007669"/>
    <property type="project" value="TreeGrafter"/>
</dbReference>
<dbReference type="SMART" id="SM00355">
    <property type="entry name" value="ZnF_C2H2"/>
    <property type="match status" value="8"/>
</dbReference>
<dbReference type="FunFam" id="3.30.160.60:FF:000065">
    <property type="entry name" value="B-cell CLL/lymphoma 6, member B"/>
    <property type="match status" value="1"/>
</dbReference>
<keyword evidence="6" id="KW-0862">Zinc</keyword>
<dbReference type="Gene3D" id="3.30.710.10">
    <property type="entry name" value="Potassium Channel Kv1.1, Chain A"/>
    <property type="match status" value="1"/>
</dbReference>
<dbReference type="GO" id="GO:0042802">
    <property type="term" value="F:identical protein binding"/>
    <property type="evidence" value="ECO:0007669"/>
    <property type="project" value="UniProtKB-ARBA"/>
</dbReference>
<evidence type="ECO:0000256" key="3">
    <source>
        <dbReference type="ARBA" id="ARBA00022723"/>
    </source>
</evidence>